<dbReference type="RefSeq" id="WP_068652767.1">
    <property type="nucleotide sequence ID" value="NZ_CP043611.1"/>
</dbReference>
<dbReference type="OrthoDB" id="2601662at2"/>
<dbReference type="EMBL" id="LVJI01000048">
    <property type="protein sequence ID" value="OAB41172.1"/>
    <property type="molecule type" value="Genomic_DNA"/>
</dbReference>
<keyword evidence="2" id="KW-0812">Transmembrane</keyword>
<protein>
    <submittedName>
        <fullName evidence="3">Uncharacterized protein</fullName>
    </submittedName>
</protein>
<feature type="compositionally biased region" description="Polar residues" evidence="1">
    <location>
        <begin position="142"/>
        <end position="171"/>
    </location>
</feature>
<keyword evidence="2" id="KW-1133">Transmembrane helix</keyword>
<sequence length="341" mass="38099">MKRSKFDKKVVFNITMGTQRIRKKRRRRILKQNPLIVILTSITIILLFVWGGLYWKESSEKAQIDDRTNGEDRSETSQLEAEERSTNEPLAMNLGVEEEPLMIDEMGDSIGITDDQLEDSGESIAQSPNEADENVKMGAQSIIQPPTTSGTSVLTQPKPQSQPQSGTQATVQPPIKSQAQSQQQTNTQSNAQNNAYTTPTTKPDSSSSVELDSPKTGETDLSNSKQTEAVVTPLQKYEQEMKNIEANCRKDMNGVLHGAENSFQKLDVREFVSVQSWKENTTKEIATAESTCEVTYQDLIRNAEKDAISTSVINEWKQTYNMLKVGLQDESRAKMQRLMGG</sequence>
<feature type="compositionally biased region" description="Polar residues" evidence="1">
    <location>
        <begin position="219"/>
        <end position="229"/>
    </location>
</feature>
<gene>
    <name evidence="3" type="ORF">PBAT_21690</name>
</gene>
<feature type="region of interest" description="Disordered" evidence="1">
    <location>
        <begin position="61"/>
        <end position="94"/>
    </location>
</feature>
<evidence type="ECO:0000256" key="1">
    <source>
        <dbReference type="SAM" id="MobiDB-lite"/>
    </source>
</evidence>
<feature type="compositionally biased region" description="Basic and acidic residues" evidence="1">
    <location>
        <begin position="61"/>
        <end position="86"/>
    </location>
</feature>
<keyword evidence="2" id="KW-0472">Membrane</keyword>
<name>A0A168JVS0_9BACL</name>
<dbReference type="AlphaFoldDB" id="A0A168JVS0"/>
<reference evidence="3 4" key="1">
    <citation type="submission" date="2016-03" db="EMBL/GenBank/DDBJ databases">
        <title>Draft genome sequence of Paenibacillus antarcticus CECT 5836.</title>
        <authorList>
            <person name="Shin S.-K."/>
            <person name="Yi H."/>
        </authorList>
    </citation>
    <scope>NUCLEOTIDE SEQUENCE [LARGE SCALE GENOMIC DNA]</scope>
    <source>
        <strain evidence="3 4">CECT 5836</strain>
    </source>
</reference>
<evidence type="ECO:0000313" key="4">
    <source>
        <dbReference type="Proteomes" id="UP000077355"/>
    </source>
</evidence>
<dbReference type="Proteomes" id="UP000077355">
    <property type="component" value="Unassembled WGS sequence"/>
</dbReference>
<feature type="region of interest" description="Disordered" evidence="1">
    <location>
        <begin position="142"/>
        <end position="230"/>
    </location>
</feature>
<evidence type="ECO:0000256" key="2">
    <source>
        <dbReference type="SAM" id="Phobius"/>
    </source>
</evidence>
<feature type="transmembrane region" description="Helical" evidence="2">
    <location>
        <begin position="35"/>
        <end position="55"/>
    </location>
</feature>
<accession>A0A168JVS0</accession>
<comment type="caution">
    <text evidence="3">The sequence shown here is derived from an EMBL/GenBank/DDBJ whole genome shotgun (WGS) entry which is preliminary data.</text>
</comment>
<proteinExistence type="predicted"/>
<feature type="compositionally biased region" description="Low complexity" evidence="1">
    <location>
        <begin position="177"/>
        <end position="208"/>
    </location>
</feature>
<organism evidence="3 4">
    <name type="scientific">Paenibacillus antarcticus</name>
    <dbReference type="NCBI Taxonomy" id="253703"/>
    <lineage>
        <taxon>Bacteria</taxon>
        <taxon>Bacillati</taxon>
        <taxon>Bacillota</taxon>
        <taxon>Bacilli</taxon>
        <taxon>Bacillales</taxon>
        <taxon>Paenibacillaceae</taxon>
        <taxon>Paenibacillus</taxon>
    </lineage>
</organism>
<evidence type="ECO:0000313" key="3">
    <source>
        <dbReference type="EMBL" id="OAB41172.1"/>
    </source>
</evidence>
<keyword evidence="4" id="KW-1185">Reference proteome</keyword>